<evidence type="ECO:0000313" key="2">
    <source>
        <dbReference type="Proteomes" id="UP001470230"/>
    </source>
</evidence>
<proteinExistence type="predicted"/>
<name>A0ABR2HBJ7_9EUKA</name>
<sequence>MFRRNNRTILINTNNENYLLKNLKEPPDRIKLLKEFCISVKGKGFVYILKQYTIQPNIGYFINSLVEVLKFRLGECKKISANSIKRCSEKYKDKIMTKIIDENQKEITKDLLTKVIDNMKSNDDIKKKLKETKINGKTFIEMFLDNIKEPQNTQNQNVIDLGCDDDDNVTPISEKSINCISEDENSNNRTFENEDFIDLTLVKESFIDWNFGNEDFNDWNFGNEDFNDWNFGNEDFND</sequence>
<organism evidence="1 2">
    <name type="scientific">Tritrichomonas musculus</name>
    <dbReference type="NCBI Taxonomy" id="1915356"/>
    <lineage>
        <taxon>Eukaryota</taxon>
        <taxon>Metamonada</taxon>
        <taxon>Parabasalia</taxon>
        <taxon>Tritrichomonadida</taxon>
        <taxon>Tritrichomonadidae</taxon>
        <taxon>Tritrichomonas</taxon>
    </lineage>
</organism>
<protein>
    <recommendedName>
        <fullName evidence="3">Initiator binding domain-containing protein</fullName>
    </recommendedName>
</protein>
<reference evidence="1 2" key="1">
    <citation type="submission" date="2024-04" db="EMBL/GenBank/DDBJ databases">
        <title>Tritrichomonas musculus Genome.</title>
        <authorList>
            <person name="Alves-Ferreira E."/>
            <person name="Grigg M."/>
            <person name="Lorenzi H."/>
            <person name="Galac M."/>
        </authorList>
    </citation>
    <scope>NUCLEOTIDE SEQUENCE [LARGE SCALE GENOMIC DNA]</scope>
    <source>
        <strain evidence="1 2">EAF2021</strain>
    </source>
</reference>
<dbReference type="EMBL" id="JAPFFF010000036">
    <property type="protein sequence ID" value="KAK8843168.1"/>
    <property type="molecule type" value="Genomic_DNA"/>
</dbReference>
<dbReference type="Proteomes" id="UP001470230">
    <property type="component" value="Unassembled WGS sequence"/>
</dbReference>
<keyword evidence="2" id="KW-1185">Reference proteome</keyword>
<gene>
    <name evidence="1" type="ORF">M9Y10_025365</name>
</gene>
<comment type="caution">
    <text evidence="1">The sequence shown here is derived from an EMBL/GenBank/DDBJ whole genome shotgun (WGS) entry which is preliminary data.</text>
</comment>
<evidence type="ECO:0008006" key="3">
    <source>
        <dbReference type="Google" id="ProtNLM"/>
    </source>
</evidence>
<accession>A0ABR2HBJ7</accession>
<evidence type="ECO:0000313" key="1">
    <source>
        <dbReference type="EMBL" id="KAK8843168.1"/>
    </source>
</evidence>